<dbReference type="SUPFAM" id="SSF46689">
    <property type="entry name" value="Homeodomain-like"/>
    <property type="match status" value="1"/>
</dbReference>
<dbReference type="InterPro" id="IPR009057">
    <property type="entry name" value="Homeodomain-like_sf"/>
</dbReference>
<evidence type="ECO:0000256" key="3">
    <source>
        <dbReference type="ARBA" id="ARBA00023163"/>
    </source>
</evidence>
<keyword evidence="2" id="KW-0238">DNA-binding</keyword>
<gene>
    <name evidence="5" type="ORF">MMF98_20610</name>
</gene>
<evidence type="ECO:0000256" key="2">
    <source>
        <dbReference type="ARBA" id="ARBA00023125"/>
    </source>
</evidence>
<dbReference type="PANTHER" id="PTHR43280:SF28">
    <property type="entry name" value="HTH-TYPE TRANSCRIPTIONAL ACTIVATOR RHAS"/>
    <property type="match status" value="1"/>
</dbReference>
<dbReference type="Pfam" id="PF12833">
    <property type="entry name" value="HTH_18"/>
    <property type="match status" value="1"/>
</dbReference>
<keyword evidence="3" id="KW-0804">Transcription</keyword>
<dbReference type="PROSITE" id="PS01124">
    <property type="entry name" value="HTH_ARAC_FAMILY_2"/>
    <property type="match status" value="1"/>
</dbReference>
<dbReference type="Gene3D" id="1.10.10.60">
    <property type="entry name" value="Homeodomain-like"/>
    <property type="match status" value="1"/>
</dbReference>
<dbReference type="AlphaFoldDB" id="A0A9X1W4D7"/>
<proteinExistence type="predicted"/>
<evidence type="ECO:0000256" key="1">
    <source>
        <dbReference type="ARBA" id="ARBA00023015"/>
    </source>
</evidence>
<reference evidence="5" key="1">
    <citation type="submission" date="2022-03" db="EMBL/GenBank/DDBJ databases">
        <authorList>
            <person name="Woo C.Y."/>
        </authorList>
    </citation>
    <scope>NUCLEOTIDE SEQUENCE</scope>
    <source>
        <strain evidence="5">CYS-02</strain>
    </source>
</reference>
<dbReference type="GO" id="GO:0043565">
    <property type="term" value="F:sequence-specific DNA binding"/>
    <property type="evidence" value="ECO:0007669"/>
    <property type="project" value="InterPro"/>
</dbReference>
<dbReference type="RefSeq" id="WP_243309224.1">
    <property type="nucleotide sequence ID" value="NZ_JALGBI010000003.1"/>
</dbReference>
<evidence type="ECO:0000313" key="6">
    <source>
        <dbReference type="Proteomes" id="UP001139447"/>
    </source>
</evidence>
<dbReference type="PANTHER" id="PTHR43280">
    <property type="entry name" value="ARAC-FAMILY TRANSCRIPTIONAL REGULATOR"/>
    <property type="match status" value="1"/>
</dbReference>
<keyword evidence="6" id="KW-1185">Reference proteome</keyword>
<keyword evidence="1" id="KW-0805">Transcription regulation</keyword>
<dbReference type="InterPro" id="IPR020449">
    <property type="entry name" value="Tscrpt_reg_AraC-type_HTH"/>
</dbReference>
<feature type="domain" description="HTH araC/xylS-type" evidence="4">
    <location>
        <begin position="213"/>
        <end position="314"/>
    </location>
</feature>
<dbReference type="GO" id="GO:0003700">
    <property type="term" value="F:DNA-binding transcription factor activity"/>
    <property type="evidence" value="ECO:0007669"/>
    <property type="project" value="InterPro"/>
</dbReference>
<dbReference type="SMART" id="SM00342">
    <property type="entry name" value="HTH_ARAC"/>
    <property type="match status" value="1"/>
</dbReference>
<sequence length="326" mass="36029">MADLNVVSTQTVAPRDRLHLWGDAVWRLIGGLQSDAFGDEAFNGRIVSGQAGCLSLCQLDVSRHRVVRTPSLIRGSDRAFLKVVAQLKGRACFEQNGRHVWLSPGEWSVYDTTQSYSVANPDSVQQMVLMIPKEQMPERGLRLDHLMVQRFSGSSGVSRLAWSTLLSAFDELPGMAAPVAEGVADTLTQLVHLSLLERNGSGTALTQREALKDRIRHYIGRHLGDPGLSIDRIAQALNCSRRHLYNAFGGEHETLAAYIQRERLENCARDLRRPALAARSITEIALSWGFNNTAHFSRAFRAHTGFSPSAFRQRPAHAAPALLSIN</sequence>
<dbReference type="PRINTS" id="PR00032">
    <property type="entry name" value="HTHARAC"/>
</dbReference>
<organism evidence="5 6">
    <name type="scientific">Variovorax terrae</name>
    <dbReference type="NCBI Taxonomy" id="2923278"/>
    <lineage>
        <taxon>Bacteria</taxon>
        <taxon>Pseudomonadati</taxon>
        <taxon>Pseudomonadota</taxon>
        <taxon>Betaproteobacteria</taxon>
        <taxon>Burkholderiales</taxon>
        <taxon>Comamonadaceae</taxon>
        <taxon>Variovorax</taxon>
    </lineage>
</organism>
<dbReference type="Pfam" id="PF14525">
    <property type="entry name" value="AraC_binding_2"/>
    <property type="match status" value="1"/>
</dbReference>
<dbReference type="EMBL" id="JALGBI010000003">
    <property type="protein sequence ID" value="MCJ0765623.1"/>
    <property type="molecule type" value="Genomic_DNA"/>
</dbReference>
<comment type="caution">
    <text evidence="5">The sequence shown here is derived from an EMBL/GenBank/DDBJ whole genome shotgun (WGS) entry which is preliminary data.</text>
</comment>
<accession>A0A9X1W4D7</accession>
<dbReference type="Proteomes" id="UP001139447">
    <property type="component" value="Unassembled WGS sequence"/>
</dbReference>
<name>A0A9X1W4D7_9BURK</name>
<dbReference type="InterPro" id="IPR035418">
    <property type="entry name" value="AraC-bd_2"/>
</dbReference>
<dbReference type="InterPro" id="IPR018060">
    <property type="entry name" value="HTH_AraC"/>
</dbReference>
<evidence type="ECO:0000313" key="5">
    <source>
        <dbReference type="EMBL" id="MCJ0765623.1"/>
    </source>
</evidence>
<evidence type="ECO:0000259" key="4">
    <source>
        <dbReference type="PROSITE" id="PS01124"/>
    </source>
</evidence>
<protein>
    <submittedName>
        <fullName evidence="5">Helix-turn-helix domain-containing protein</fullName>
    </submittedName>
</protein>